<keyword evidence="4" id="KW-1185">Reference proteome</keyword>
<reference evidence="3 4" key="1">
    <citation type="submission" date="2016-07" db="EMBL/GenBank/DDBJ databases">
        <title>Pervasive Adenine N6-methylation of Active Genes in Fungi.</title>
        <authorList>
            <consortium name="DOE Joint Genome Institute"/>
            <person name="Mondo S.J."/>
            <person name="Dannebaum R.O."/>
            <person name="Kuo R.C."/>
            <person name="Labutti K."/>
            <person name="Haridas S."/>
            <person name="Kuo A."/>
            <person name="Salamov A."/>
            <person name="Ahrendt S.R."/>
            <person name="Lipzen A."/>
            <person name="Sullivan W."/>
            <person name="Andreopoulos W.B."/>
            <person name="Clum A."/>
            <person name="Lindquist E."/>
            <person name="Daum C."/>
            <person name="Ramamoorthy G.K."/>
            <person name="Gryganskyi A."/>
            <person name="Culley D."/>
            <person name="Magnuson J.K."/>
            <person name="James T.Y."/>
            <person name="O'Malley M.A."/>
            <person name="Stajich J.E."/>
            <person name="Spatafora J.W."/>
            <person name="Visel A."/>
            <person name="Grigoriev I.V."/>
        </authorList>
    </citation>
    <scope>NUCLEOTIDE SEQUENCE [LARGE SCALE GENOMIC DNA]</scope>
    <source>
        <strain evidence="3 4">NRRL 2496</strain>
    </source>
</reference>
<dbReference type="AlphaFoldDB" id="A0A1X2H060"/>
<protein>
    <submittedName>
        <fullName evidence="3">Uncharacterized protein</fullName>
    </submittedName>
</protein>
<feature type="compositionally biased region" description="Polar residues" evidence="1">
    <location>
        <begin position="24"/>
        <end position="39"/>
    </location>
</feature>
<dbReference type="InParanoid" id="A0A1X2H060"/>
<evidence type="ECO:0000313" key="3">
    <source>
        <dbReference type="EMBL" id="ORY90459.1"/>
    </source>
</evidence>
<feature type="signal peptide" evidence="2">
    <location>
        <begin position="1"/>
        <end position="21"/>
    </location>
</feature>
<dbReference type="Proteomes" id="UP000242180">
    <property type="component" value="Unassembled WGS sequence"/>
</dbReference>
<keyword evidence="2" id="KW-0732">Signal</keyword>
<comment type="caution">
    <text evidence="3">The sequence shown here is derived from an EMBL/GenBank/DDBJ whole genome shotgun (WGS) entry which is preliminary data.</text>
</comment>
<organism evidence="3 4">
    <name type="scientific">Syncephalastrum racemosum</name>
    <name type="common">Filamentous fungus</name>
    <dbReference type="NCBI Taxonomy" id="13706"/>
    <lineage>
        <taxon>Eukaryota</taxon>
        <taxon>Fungi</taxon>
        <taxon>Fungi incertae sedis</taxon>
        <taxon>Mucoromycota</taxon>
        <taxon>Mucoromycotina</taxon>
        <taxon>Mucoromycetes</taxon>
        <taxon>Mucorales</taxon>
        <taxon>Syncephalastraceae</taxon>
        <taxon>Syncephalastrum</taxon>
    </lineage>
</organism>
<feature type="region of interest" description="Disordered" evidence="1">
    <location>
        <begin position="24"/>
        <end position="50"/>
    </location>
</feature>
<accession>A0A1X2H060</accession>
<evidence type="ECO:0000256" key="1">
    <source>
        <dbReference type="SAM" id="MobiDB-lite"/>
    </source>
</evidence>
<feature type="chain" id="PRO_5012868996" evidence="2">
    <location>
        <begin position="22"/>
        <end position="99"/>
    </location>
</feature>
<proteinExistence type="predicted"/>
<sequence length="99" mass="10073">MRSNLFLIATTAICLPGAVFAQGTSSNPDELQATGSEPQAVSGPQAGAGPDIHSSALNVLFRNTPLLVPPATPDAVSEMPPEVFQGLGIVPDRGPGLPQ</sequence>
<evidence type="ECO:0000256" key="2">
    <source>
        <dbReference type="SAM" id="SignalP"/>
    </source>
</evidence>
<gene>
    <name evidence="3" type="ORF">BCR43DRAFT_518920</name>
</gene>
<evidence type="ECO:0000313" key="4">
    <source>
        <dbReference type="Proteomes" id="UP000242180"/>
    </source>
</evidence>
<dbReference type="EMBL" id="MCGN01000012">
    <property type="protein sequence ID" value="ORY90459.1"/>
    <property type="molecule type" value="Genomic_DNA"/>
</dbReference>
<name>A0A1X2H060_SYNRA</name>